<dbReference type="PANTHER" id="PTHR46797">
    <property type="entry name" value="HTH-TYPE TRANSCRIPTIONAL REGULATOR"/>
    <property type="match status" value="1"/>
</dbReference>
<proteinExistence type="predicted"/>
<dbReference type="PROSITE" id="PS50943">
    <property type="entry name" value="HTH_CROC1"/>
    <property type="match status" value="1"/>
</dbReference>
<dbReference type="KEGG" id="prt:AUC31_07590"/>
<dbReference type="OrthoDB" id="290878at2"/>
<evidence type="ECO:0000313" key="4">
    <source>
        <dbReference type="Proteomes" id="UP000067683"/>
    </source>
</evidence>
<dbReference type="STRING" id="200991.AUC31_07590"/>
<feature type="domain" description="HTH cro/C1-type" evidence="2">
    <location>
        <begin position="8"/>
        <end position="61"/>
    </location>
</feature>
<protein>
    <submittedName>
        <fullName evidence="3">XRE family transcriptional regulator</fullName>
    </submittedName>
</protein>
<reference evidence="3" key="1">
    <citation type="submission" date="2016-01" db="EMBL/GenBank/DDBJ databases">
        <title>Complete genome of Planococcus rifietoensis type strain M8.</title>
        <authorList>
            <person name="See-Too W.S."/>
        </authorList>
    </citation>
    <scope>NUCLEOTIDE SEQUENCE [LARGE SCALE GENOMIC DNA]</scope>
    <source>
        <strain evidence="3">M8</strain>
    </source>
</reference>
<dbReference type="GO" id="GO:0005829">
    <property type="term" value="C:cytosol"/>
    <property type="evidence" value="ECO:0007669"/>
    <property type="project" value="TreeGrafter"/>
</dbReference>
<dbReference type="InterPro" id="IPR019734">
    <property type="entry name" value="TPR_rpt"/>
</dbReference>
<dbReference type="InterPro" id="IPR001387">
    <property type="entry name" value="Cro/C1-type_HTH"/>
</dbReference>
<dbReference type="SMART" id="SM00028">
    <property type="entry name" value="TPR"/>
    <property type="match status" value="3"/>
</dbReference>
<dbReference type="InterPro" id="IPR010982">
    <property type="entry name" value="Lambda_DNA-bd_dom_sf"/>
</dbReference>
<sequence length="409" mass="48154">MATLGERIKQIRKEQGLTLQALAGDELSKGMLSLIENNKANPSMESLSYIAERLGIERNELLQEMPTAELRALLDEIEEKRRNVSGTSEEMVAGYEEIADRIHPYVEKLPFRYESARLLEIYSRCCYNSKRYDWKPAFDRAEAIYEQLHLINSVADLHMFRALMKLSERRYEEALETLQASRKMFEEQAGVLDPLKKLDFDYYESILYSATGDKVNARRLMEEAITYSKKHQIFYQINALYRLAGFEALLAGDLERKNYYIGKLRLFAEFSEDEEITAYANAIEIHYFNSFTHEYEKADQLLEENRKQMGMDDYYYLEKGKALYGMKHYAEALDCFKQHRMNPFMPHPYDLSMHYEKEAYMALIYEQLGDHEQAKIYAQQAKELIEPMPDLPYKQFILDTYRKIFGKAD</sequence>
<dbReference type="EMBL" id="CP013659">
    <property type="protein sequence ID" value="ALS75087.1"/>
    <property type="molecule type" value="Genomic_DNA"/>
</dbReference>
<dbReference type="CDD" id="cd00093">
    <property type="entry name" value="HTH_XRE"/>
    <property type="match status" value="1"/>
</dbReference>
<dbReference type="GO" id="GO:0003700">
    <property type="term" value="F:DNA-binding transcription factor activity"/>
    <property type="evidence" value="ECO:0007669"/>
    <property type="project" value="TreeGrafter"/>
</dbReference>
<dbReference type="Proteomes" id="UP000067683">
    <property type="component" value="Chromosome"/>
</dbReference>
<organism evidence="3 4">
    <name type="scientific">Planococcus rifietoensis</name>
    <dbReference type="NCBI Taxonomy" id="200991"/>
    <lineage>
        <taxon>Bacteria</taxon>
        <taxon>Bacillati</taxon>
        <taxon>Bacillota</taxon>
        <taxon>Bacilli</taxon>
        <taxon>Bacillales</taxon>
        <taxon>Caryophanaceae</taxon>
        <taxon>Planococcus</taxon>
    </lineage>
</organism>
<dbReference type="SMART" id="SM00530">
    <property type="entry name" value="HTH_XRE"/>
    <property type="match status" value="1"/>
</dbReference>
<dbReference type="SUPFAM" id="SSF48452">
    <property type="entry name" value="TPR-like"/>
    <property type="match status" value="1"/>
</dbReference>
<keyword evidence="1" id="KW-0238">DNA-binding</keyword>
<dbReference type="PANTHER" id="PTHR46797:SF1">
    <property type="entry name" value="METHYLPHOSPHONATE SYNTHASE"/>
    <property type="match status" value="1"/>
</dbReference>
<dbReference type="Gene3D" id="1.25.40.10">
    <property type="entry name" value="Tetratricopeptide repeat domain"/>
    <property type="match status" value="1"/>
</dbReference>
<dbReference type="InterPro" id="IPR050807">
    <property type="entry name" value="TransReg_Diox_bact_type"/>
</dbReference>
<dbReference type="GO" id="GO:0003677">
    <property type="term" value="F:DNA binding"/>
    <property type="evidence" value="ECO:0007669"/>
    <property type="project" value="UniProtKB-KW"/>
</dbReference>
<dbReference type="AlphaFoldDB" id="A0A0U2XE50"/>
<dbReference type="Gene3D" id="1.10.260.40">
    <property type="entry name" value="lambda repressor-like DNA-binding domains"/>
    <property type="match status" value="1"/>
</dbReference>
<dbReference type="InterPro" id="IPR011990">
    <property type="entry name" value="TPR-like_helical_dom_sf"/>
</dbReference>
<keyword evidence="4" id="KW-1185">Reference proteome</keyword>
<evidence type="ECO:0000256" key="1">
    <source>
        <dbReference type="ARBA" id="ARBA00023125"/>
    </source>
</evidence>
<evidence type="ECO:0000313" key="3">
    <source>
        <dbReference type="EMBL" id="ALS75087.1"/>
    </source>
</evidence>
<dbReference type="Pfam" id="PF12844">
    <property type="entry name" value="HTH_19"/>
    <property type="match status" value="1"/>
</dbReference>
<dbReference type="RefSeq" id="WP_058381794.1">
    <property type="nucleotide sequence ID" value="NZ_CP013659.2"/>
</dbReference>
<evidence type="ECO:0000259" key="2">
    <source>
        <dbReference type="PROSITE" id="PS50943"/>
    </source>
</evidence>
<dbReference type="SUPFAM" id="SSF47413">
    <property type="entry name" value="lambda repressor-like DNA-binding domains"/>
    <property type="match status" value="1"/>
</dbReference>
<accession>A0A0U2XE50</accession>
<name>A0A0U2XE50_9BACL</name>
<gene>
    <name evidence="3" type="ORF">AUC31_07590</name>
</gene>